<dbReference type="AlphaFoldDB" id="A0A0F9RUJ8"/>
<feature type="region of interest" description="Disordered" evidence="1">
    <location>
        <begin position="121"/>
        <end position="140"/>
    </location>
</feature>
<comment type="caution">
    <text evidence="2">The sequence shown here is derived from an EMBL/GenBank/DDBJ whole genome shotgun (WGS) entry which is preliminary data.</text>
</comment>
<proteinExistence type="predicted"/>
<evidence type="ECO:0000256" key="1">
    <source>
        <dbReference type="SAM" id="MobiDB-lite"/>
    </source>
</evidence>
<dbReference type="EMBL" id="LAZR01000763">
    <property type="protein sequence ID" value="KKN58414.1"/>
    <property type="molecule type" value="Genomic_DNA"/>
</dbReference>
<name>A0A0F9RUJ8_9ZZZZ</name>
<accession>A0A0F9RUJ8</accession>
<evidence type="ECO:0000313" key="2">
    <source>
        <dbReference type="EMBL" id="KKN58414.1"/>
    </source>
</evidence>
<sequence>MKLKGGDRWTDELPPGGVEPVECVRCGYMILSESEGDPLRRLTETTDWEKARKLVPCGLCKHVESCLSYSAVIGCPVFAVAQGLADERAAAWKAGHEEGWVAAKHDATPLIRAVQRMAYEKGKRGEEWEEPPPPQTVESG</sequence>
<gene>
    <name evidence="2" type="ORF">LCGC14_0552270</name>
</gene>
<organism evidence="2">
    <name type="scientific">marine sediment metagenome</name>
    <dbReference type="NCBI Taxonomy" id="412755"/>
    <lineage>
        <taxon>unclassified sequences</taxon>
        <taxon>metagenomes</taxon>
        <taxon>ecological metagenomes</taxon>
    </lineage>
</organism>
<feature type="compositionally biased region" description="Pro residues" evidence="1">
    <location>
        <begin position="131"/>
        <end position="140"/>
    </location>
</feature>
<protein>
    <submittedName>
        <fullName evidence="2">Uncharacterized protein</fullName>
    </submittedName>
</protein>
<reference evidence="2" key="1">
    <citation type="journal article" date="2015" name="Nature">
        <title>Complex archaea that bridge the gap between prokaryotes and eukaryotes.</title>
        <authorList>
            <person name="Spang A."/>
            <person name="Saw J.H."/>
            <person name="Jorgensen S.L."/>
            <person name="Zaremba-Niedzwiedzka K."/>
            <person name="Martijn J."/>
            <person name="Lind A.E."/>
            <person name="van Eijk R."/>
            <person name="Schleper C."/>
            <person name="Guy L."/>
            <person name="Ettema T.J."/>
        </authorList>
    </citation>
    <scope>NUCLEOTIDE SEQUENCE</scope>
</reference>